<evidence type="ECO:0000313" key="3">
    <source>
        <dbReference type="Proteomes" id="UP000467428"/>
    </source>
</evidence>
<dbReference type="SUPFAM" id="SSF51182">
    <property type="entry name" value="RmlC-like cupins"/>
    <property type="match status" value="1"/>
</dbReference>
<evidence type="ECO:0000259" key="1">
    <source>
        <dbReference type="Pfam" id="PF07883"/>
    </source>
</evidence>
<sequence>MFADSLSSRVFENLAASSPAQTLDCFGGYIEILSKHSDFWVLRGTVPPGSAVPAHHHPDPEDFLILSGRQQVLVSDGDAMAWREARAGDYLRVPGGALHAHRNVTDEPAVDLIVTTERLGTFFEEIGRPVTDDLQPPTPQEVAHFVAKSIEYGYVLATPEENAAYGIELSGFTL</sequence>
<proteinExistence type="predicted"/>
<reference evidence="2 3" key="1">
    <citation type="journal article" date="2019" name="Emerg. Microbes Infect.">
        <title>Comprehensive subspecies identification of 175 nontuberculous mycobacteria species based on 7547 genomic profiles.</title>
        <authorList>
            <person name="Matsumoto Y."/>
            <person name="Kinjo T."/>
            <person name="Motooka D."/>
            <person name="Nabeya D."/>
            <person name="Jung N."/>
            <person name="Uechi K."/>
            <person name="Horii T."/>
            <person name="Iida T."/>
            <person name="Fujita J."/>
            <person name="Nakamura S."/>
        </authorList>
    </citation>
    <scope>NUCLEOTIDE SEQUENCE [LARGE SCALE GENOMIC DNA]</scope>
    <source>
        <strain evidence="2 3">JCM 18538</strain>
    </source>
</reference>
<dbReference type="RefSeq" id="WP_235887386.1">
    <property type="nucleotide sequence ID" value="NZ_AP022593.1"/>
</dbReference>
<organism evidence="2 3">
    <name type="scientific">Mycolicibacterium arabiense</name>
    <dbReference type="NCBI Taxonomy" id="1286181"/>
    <lineage>
        <taxon>Bacteria</taxon>
        <taxon>Bacillati</taxon>
        <taxon>Actinomycetota</taxon>
        <taxon>Actinomycetes</taxon>
        <taxon>Mycobacteriales</taxon>
        <taxon>Mycobacteriaceae</taxon>
        <taxon>Mycolicibacterium</taxon>
    </lineage>
</organism>
<dbReference type="CDD" id="cd02208">
    <property type="entry name" value="cupin_RmlC-like"/>
    <property type="match status" value="1"/>
</dbReference>
<dbReference type="EMBL" id="AP022593">
    <property type="protein sequence ID" value="BBY47263.1"/>
    <property type="molecule type" value="Genomic_DNA"/>
</dbReference>
<dbReference type="Proteomes" id="UP000467428">
    <property type="component" value="Chromosome"/>
</dbReference>
<dbReference type="PANTHER" id="PTHR36440">
    <property type="entry name" value="PUTATIVE (AFU_ORTHOLOGUE AFUA_8G07350)-RELATED"/>
    <property type="match status" value="1"/>
</dbReference>
<gene>
    <name evidence="2" type="ORF">MARA_07310</name>
</gene>
<feature type="domain" description="Cupin type-2" evidence="1">
    <location>
        <begin position="45"/>
        <end position="110"/>
    </location>
</feature>
<dbReference type="Gene3D" id="2.60.120.10">
    <property type="entry name" value="Jelly Rolls"/>
    <property type="match status" value="1"/>
</dbReference>
<dbReference type="InterPro" id="IPR011051">
    <property type="entry name" value="RmlC_Cupin_sf"/>
</dbReference>
<dbReference type="InterPro" id="IPR013096">
    <property type="entry name" value="Cupin_2"/>
</dbReference>
<evidence type="ECO:0000313" key="2">
    <source>
        <dbReference type="EMBL" id="BBY47263.1"/>
    </source>
</evidence>
<dbReference type="AlphaFoldDB" id="A0A7I7RRW4"/>
<geneLocation type="plasmid" evidence="3">
    <name>pjcm18538 dna</name>
</geneLocation>
<name>A0A7I7RRW4_9MYCO</name>
<dbReference type="Pfam" id="PF07883">
    <property type="entry name" value="Cupin_2"/>
    <property type="match status" value="1"/>
</dbReference>
<dbReference type="InterPro" id="IPR053146">
    <property type="entry name" value="QDO-like"/>
</dbReference>
<protein>
    <submittedName>
        <fullName evidence="2">Cupin</fullName>
    </submittedName>
</protein>
<dbReference type="KEGG" id="marz:MARA_07310"/>
<dbReference type="PANTHER" id="PTHR36440:SF1">
    <property type="entry name" value="PUTATIVE (AFU_ORTHOLOGUE AFUA_8G07350)-RELATED"/>
    <property type="match status" value="1"/>
</dbReference>
<dbReference type="InterPro" id="IPR014710">
    <property type="entry name" value="RmlC-like_jellyroll"/>
</dbReference>
<accession>A0A7I7RRW4</accession>
<keyword evidence="3" id="KW-1185">Reference proteome</keyword>